<keyword evidence="5 7" id="KW-0472">Membrane</keyword>
<dbReference type="OrthoDB" id="9770036at2"/>
<evidence type="ECO:0000259" key="8">
    <source>
        <dbReference type="Pfam" id="PF02687"/>
    </source>
</evidence>
<organism evidence="9 12">
    <name type="scientific">Pseudoduganella albidiflava</name>
    <dbReference type="NCBI Taxonomy" id="321983"/>
    <lineage>
        <taxon>Bacteria</taxon>
        <taxon>Pseudomonadati</taxon>
        <taxon>Pseudomonadota</taxon>
        <taxon>Betaproteobacteria</taxon>
        <taxon>Burkholderiales</taxon>
        <taxon>Oxalobacteraceae</taxon>
        <taxon>Telluria group</taxon>
        <taxon>Pseudoduganella</taxon>
    </lineage>
</organism>
<evidence type="ECO:0000256" key="4">
    <source>
        <dbReference type="ARBA" id="ARBA00022989"/>
    </source>
</evidence>
<evidence type="ECO:0000313" key="9">
    <source>
        <dbReference type="EMBL" id="GGY24179.1"/>
    </source>
</evidence>
<feature type="transmembrane region" description="Helical" evidence="7">
    <location>
        <begin position="379"/>
        <end position="398"/>
    </location>
</feature>
<dbReference type="EMBL" id="BMWV01000001">
    <property type="protein sequence ID" value="GGY24179.1"/>
    <property type="molecule type" value="Genomic_DNA"/>
</dbReference>
<name>A0A411X4V7_9BURK</name>
<comment type="similarity">
    <text evidence="6">Belongs to the ABC-4 integral membrane protein family.</text>
</comment>
<dbReference type="AlphaFoldDB" id="A0A411X4V7"/>
<feature type="transmembrane region" description="Helical" evidence="7">
    <location>
        <begin position="338"/>
        <end position="359"/>
    </location>
</feature>
<evidence type="ECO:0000313" key="10">
    <source>
        <dbReference type="EMBL" id="QBI04040.1"/>
    </source>
</evidence>
<feature type="domain" description="ABC3 transporter permease C-terminal" evidence="8">
    <location>
        <begin position="297"/>
        <end position="409"/>
    </location>
</feature>
<dbReference type="GO" id="GO:0022857">
    <property type="term" value="F:transmembrane transporter activity"/>
    <property type="evidence" value="ECO:0007669"/>
    <property type="project" value="TreeGrafter"/>
</dbReference>
<keyword evidence="11" id="KW-1185">Reference proteome</keyword>
<accession>A0A411X4V7</accession>
<reference evidence="9" key="3">
    <citation type="submission" date="2022-12" db="EMBL/GenBank/DDBJ databases">
        <authorList>
            <person name="Sun Q."/>
            <person name="Kim S."/>
        </authorList>
    </citation>
    <scope>NUCLEOTIDE SEQUENCE</scope>
    <source>
        <strain evidence="9">KCTC 12343</strain>
    </source>
</reference>
<evidence type="ECO:0000256" key="3">
    <source>
        <dbReference type="ARBA" id="ARBA00022692"/>
    </source>
</evidence>
<sequence>MAFNPEFRPILAALMRNKTGPVLVAVQVALSLAILANALHIVNVRQAVMDRPSGVEREADIFHLQVSELNSASTFNDMVAQQVRQAALLRAVPGVESVAQTNQVPLSNSGNNTGMAASRDQVKVSTGTAYYVSPDSLVKTWGLKLVEGRDFQPTEVVNLDMTKDAYETSVIIITRALAKKVWPDSASYVGKQVYFGTGSDATAARVVGVVERLQSTGAEVGERGEMSIIQPIRRITSPRAMYTVRAEPGQRDRVMKETEAVLRKDANNQIVVRAKTFDEDRRNRYRADRGLAWMLVAVSVLLMLVTASGIVGMASLWVTQRRKQIGVRRALGARRVDILRYFITENVMITSAGVAAGLLGALGLNHLLVTNLELARLPASYLLAGAAAFLALGIAAVYGPAWRAASISPATATRGVV</sequence>
<evidence type="ECO:0000256" key="7">
    <source>
        <dbReference type="SAM" id="Phobius"/>
    </source>
</evidence>
<evidence type="ECO:0000313" key="12">
    <source>
        <dbReference type="Proteomes" id="UP000628442"/>
    </source>
</evidence>
<dbReference type="GO" id="GO:0005886">
    <property type="term" value="C:plasma membrane"/>
    <property type="evidence" value="ECO:0007669"/>
    <property type="project" value="UniProtKB-SubCell"/>
</dbReference>
<feature type="transmembrane region" description="Helical" evidence="7">
    <location>
        <begin position="291"/>
        <end position="318"/>
    </location>
</feature>
<dbReference type="PANTHER" id="PTHR30572:SF4">
    <property type="entry name" value="ABC TRANSPORTER PERMEASE YTRF"/>
    <property type="match status" value="1"/>
</dbReference>
<gene>
    <name evidence="9" type="primary">ybjZ</name>
    <name evidence="10" type="ORF">EYF70_26900</name>
    <name evidence="9" type="ORF">GCM10007387_02120</name>
</gene>
<dbReference type="Proteomes" id="UP000628442">
    <property type="component" value="Unassembled WGS sequence"/>
</dbReference>
<keyword evidence="3 7" id="KW-0812">Transmembrane</keyword>
<dbReference type="Proteomes" id="UP000292307">
    <property type="component" value="Chromosome"/>
</dbReference>
<proteinExistence type="inferred from homology"/>
<protein>
    <submittedName>
        <fullName evidence="9">ABC transporter permease</fullName>
    </submittedName>
    <submittedName>
        <fullName evidence="10">FtsX-like permease family protein</fullName>
    </submittedName>
</protein>
<reference evidence="10 11" key="2">
    <citation type="submission" date="2019-02" db="EMBL/GenBank/DDBJ databases">
        <title>Draft Genome Sequences of Six Type Strains of the Genus Massilia.</title>
        <authorList>
            <person name="Miess H."/>
            <person name="Frediansyhah A."/>
            <person name="Gross H."/>
        </authorList>
    </citation>
    <scope>NUCLEOTIDE SEQUENCE [LARGE SCALE GENOMIC DNA]</scope>
    <source>
        <strain evidence="10 11">DSM 17472</strain>
    </source>
</reference>
<dbReference type="EMBL" id="CP036401">
    <property type="protein sequence ID" value="QBI04040.1"/>
    <property type="molecule type" value="Genomic_DNA"/>
</dbReference>
<evidence type="ECO:0000313" key="11">
    <source>
        <dbReference type="Proteomes" id="UP000292307"/>
    </source>
</evidence>
<evidence type="ECO:0000256" key="5">
    <source>
        <dbReference type="ARBA" id="ARBA00023136"/>
    </source>
</evidence>
<reference evidence="9" key="1">
    <citation type="journal article" date="2014" name="Int. J. Syst. Evol. Microbiol.">
        <title>Complete genome sequence of Corynebacterium casei LMG S-19264T (=DSM 44701T), isolated from a smear-ripened cheese.</title>
        <authorList>
            <consortium name="US DOE Joint Genome Institute (JGI-PGF)"/>
            <person name="Walter F."/>
            <person name="Albersmeier A."/>
            <person name="Kalinowski J."/>
            <person name="Ruckert C."/>
        </authorList>
    </citation>
    <scope>NUCLEOTIDE SEQUENCE</scope>
    <source>
        <strain evidence="9">KCTC 12343</strain>
    </source>
</reference>
<evidence type="ECO:0000256" key="2">
    <source>
        <dbReference type="ARBA" id="ARBA00022475"/>
    </source>
</evidence>
<evidence type="ECO:0000256" key="6">
    <source>
        <dbReference type="ARBA" id="ARBA00038076"/>
    </source>
</evidence>
<keyword evidence="2" id="KW-1003">Cell membrane</keyword>
<keyword evidence="4 7" id="KW-1133">Transmembrane helix</keyword>
<dbReference type="PANTHER" id="PTHR30572">
    <property type="entry name" value="MEMBRANE COMPONENT OF TRANSPORTER-RELATED"/>
    <property type="match status" value="1"/>
</dbReference>
<dbReference type="RefSeq" id="WP_131148109.1">
    <property type="nucleotide sequence ID" value="NZ_BMWV01000001.1"/>
</dbReference>
<dbReference type="InterPro" id="IPR050250">
    <property type="entry name" value="Macrolide_Exporter_MacB"/>
</dbReference>
<dbReference type="InterPro" id="IPR003838">
    <property type="entry name" value="ABC3_permease_C"/>
</dbReference>
<dbReference type="Pfam" id="PF02687">
    <property type="entry name" value="FtsX"/>
    <property type="match status" value="1"/>
</dbReference>
<evidence type="ECO:0000256" key="1">
    <source>
        <dbReference type="ARBA" id="ARBA00004651"/>
    </source>
</evidence>
<comment type="subcellular location">
    <subcellularLocation>
        <location evidence="1">Cell membrane</location>
        <topology evidence="1">Multi-pass membrane protein</topology>
    </subcellularLocation>
</comment>